<accession>A0A819T350</accession>
<evidence type="ECO:0000256" key="1">
    <source>
        <dbReference type="SAM" id="MobiDB-lite"/>
    </source>
</evidence>
<evidence type="ECO:0000313" key="2">
    <source>
        <dbReference type="EMBL" id="CAF4066151.1"/>
    </source>
</evidence>
<sequence length="46" mass="5489">LLVEQEKLLAKEQFSIVIKLNQQPPQKQQMTNDQDNENIFRYNSVK</sequence>
<proteinExistence type="predicted"/>
<dbReference type="AlphaFoldDB" id="A0A819T350"/>
<dbReference type="EMBL" id="CAJOAX010009952">
    <property type="protein sequence ID" value="CAF4066151.1"/>
    <property type="molecule type" value="Genomic_DNA"/>
</dbReference>
<gene>
    <name evidence="2" type="ORF">OTI717_LOCUS32408</name>
</gene>
<feature type="region of interest" description="Disordered" evidence="1">
    <location>
        <begin position="23"/>
        <end position="46"/>
    </location>
</feature>
<comment type="caution">
    <text evidence="2">The sequence shown here is derived from an EMBL/GenBank/DDBJ whole genome shotgun (WGS) entry which is preliminary data.</text>
</comment>
<feature type="compositionally biased region" description="Polar residues" evidence="1">
    <location>
        <begin position="23"/>
        <end position="33"/>
    </location>
</feature>
<name>A0A819T350_9BILA</name>
<evidence type="ECO:0000313" key="3">
    <source>
        <dbReference type="Proteomes" id="UP000663823"/>
    </source>
</evidence>
<dbReference type="Proteomes" id="UP000663823">
    <property type="component" value="Unassembled WGS sequence"/>
</dbReference>
<reference evidence="2" key="1">
    <citation type="submission" date="2021-02" db="EMBL/GenBank/DDBJ databases">
        <authorList>
            <person name="Nowell W R."/>
        </authorList>
    </citation>
    <scope>NUCLEOTIDE SEQUENCE</scope>
</reference>
<protein>
    <submittedName>
        <fullName evidence="2">Uncharacterized protein</fullName>
    </submittedName>
</protein>
<organism evidence="2 3">
    <name type="scientific">Rotaria sordida</name>
    <dbReference type="NCBI Taxonomy" id="392033"/>
    <lineage>
        <taxon>Eukaryota</taxon>
        <taxon>Metazoa</taxon>
        <taxon>Spiralia</taxon>
        <taxon>Gnathifera</taxon>
        <taxon>Rotifera</taxon>
        <taxon>Eurotatoria</taxon>
        <taxon>Bdelloidea</taxon>
        <taxon>Philodinida</taxon>
        <taxon>Philodinidae</taxon>
        <taxon>Rotaria</taxon>
    </lineage>
</organism>
<feature type="non-terminal residue" evidence="2">
    <location>
        <position position="1"/>
    </location>
</feature>